<organism evidence="2 3">
    <name type="scientific">Phytophthora nicotianae</name>
    <name type="common">Potato buckeye rot agent</name>
    <name type="synonym">Phytophthora parasitica</name>
    <dbReference type="NCBI Taxonomy" id="4792"/>
    <lineage>
        <taxon>Eukaryota</taxon>
        <taxon>Sar</taxon>
        <taxon>Stramenopiles</taxon>
        <taxon>Oomycota</taxon>
        <taxon>Peronosporomycetes</taxon>
        <taxon>Peronosporales</taxon>
        <taxon>Peronosporaceae</taxon>
        <taxon>Phytophthora</taxon>
    </lineage>
</organism>
<feature type="compositionally biased region" description="Basic and acidic residues" evidence="1">
    <location>
        <begin position="88"/>
        <end position="99"/>
    </location>
</feature>
<evidence type="ECO:0000313" key="3">
    <source>
        <dbReference type="Proteomes" id="UP000053864"/>
    </source>
</evidence>
<feature type="region of interest" description="Disordered" evidence="1">
    <location>
        <begin position="76"/>
        <end position="103"/>
    </location>
</feature>
<proteinExistence type="predicted"/>
<reference evidence="2 3" key="1">
    <citation type="submission" date="2013-11" db="EMBL/GenBank/DDBJ databases">
        <title>The Genome Sequence of Phytophthora parasitica CJ05E6.</title>
        <authorList>
            <consortium name="The Broad Institute Genomics Platform"/>
            <person name="Russ C."/>
            <person name="Tyler B."/>
            <person name="Panabieres F."/>
            <person name="Shan W."/>
            <person name="Tripathy S."/>
            <person name="Grunwald N."/>
            <person name="Machado M."/>
            <person name="Johnson C.S."/>
            <person name="Arredondo F."/>
            <person name="Hong C."/>
            <person name="Coffey M."/>
            <person name="Young S.K."/>
            <person name="Zeng Q."/>
            <person name="Gargeya S."/>
            <person name="Fitzgerald M."/>
            <person name="Abouelleil A."/>
            <person name="Alvarado L."/>
            <person name="Chapman S.B."/>
            <person name="Gainer-Dewar J."/>
            <person name="Goldberg J."/>
            <person name="Griggs A."/>
            <person name="Gujja S."/>
            <person name="Hansen M."/>
            <person name="Howarth C."/>
            <person name="Imamovic A."/>
            <person name="Ireland A."/>
            <person name="Larimer J."/>
            <person name="McCowan C."/>
            <person name="Murphy C."/>
            <person name="Pearson M."/>
            <person name="Poon T.W."/>
            <person name="Priest M."/>
            <person name="Roberts A."/>
            <person name="Saif S."/>
            <person name="Shea T."/>
            <person name="Sykes S."/>
            <person name="Wortman J."/>
            <person name="Nusbaum C."/>
            <person name="Birren B."/>
        </authorList>
    </citation>
    <scope>NUCLEOTIDE SEQUENCE [LARGE SCALE GENOMIC DNA]</scope>
    <source>
        <strain evidence="2 3">CJ05E6</strain>
    </source>
</reference>
<sequence length="129" mass="14495">MDLGTFSSEQCTASSSGNDWLISPSVFTTCWKHTEHLDYYNCVYEDPDEDDAMSAELAMILSRLRTKGSNVLGDQELAVDGSETGSENLDKGDLERSNEEDLEPEAIKEQCGLVSFLFVQVRLEYRVNR</sequence>
<dbReference type="Proteomes" id="UP000053864">
    <property type="component" value="Unassembled WGS sequence"/>
</dbReference>
<evidence type="ECO:0000313" key="2">
    <source>
        <dbReference type="EMBL" id="ETL46091.1"/>
    </source>
</evidence>
<evidence type="ECO:0000256" key="1">
    <source>
        <dbReference type="SAM" id="MobiDB-lite"/>
    </source>
</evidence>
<accession>W2JI55</accession>
<gene>
    <name evidence="2" type="ORF">L916_03965</name>
</gene>
<dbReference type="EMBL" id="KI671647">
    <property type="protein sequence ID" value="ETL46091.1"/>
    <property type="molecule type" value="Genomic_DNA"/>
</dbReference>
<dbReference type="AlphaFoldDB" id="W2JI55"/>
<protein>
    <submittedName>
        <fullName evidence="2">Uncharacterized protein</fullName>
    </submittedName>
</protein>
<dbReference type="VEuPathDB" id="FungiDB:PPTG_24095"/>
<name>W2JI55_PHYNI</name>